<organism evidence="1 2">
    <name type="scientific">Paraburkholderia piptadeniae</name>
    <dbReference type="NCBI Taxonomy" id="1701573"/>
    <lineage>
        <taxon>Bacteria</taxon>
        <taxon>Pseudomonadati</taxon>
        <taxon>Pseudomonadota</taxon>
        <taxon>Betaproteobacteria</taxon>
        <taxon>Burkholderiales</taxon>
        <taxon>Burkholderiaceae</taxon>
        <taxon>Paraburkholderia</taxon>
    </lineage>
</organism>
<accession>A0A1N7SQE0</accession>
<dbReference type="EMBL" id="CYGY02000070">
    <property type="protein sequence ID" value="SIT49613.1"/>
    <property type="molecule type" value="Genomic_DNA"/>
</dbReference>
<reference evidence="1" key="1">
    <citation type="submission" date="2016-12" db="EMBL/GenBank/DDBJ databases">
        <authorList>
            <person name="Moulin L."/>
        </authorList>
    </citation>
    <scope>NUCLEOTIDE SEQUENCE [LARGE SCALE GENOMIC DNA]</scope>
    <source>
        <strain evidence="1">STM 7183</strain>
    </source>
</reference>
<proteinExistence type="predicted"/>
<dbReference type="AlphaFoldDB" id="A0A1N7SQE0"/>
<evidence type="ECO:0000313" key="2">
    <source>
        <dbReference type="Proteomes" id="UP000195569"/>
    </source>
</evidence>
<dbReference type="Proteomes" id="UP000195569">
    <property type="component" value="Unassembled WGS sequence"/>
</dbReference>
<gene>
    <name evidence="1" type="ORF">BN2476_700010</name>
</gene>
<keyword evidence="2" id="KW-1185">Reference proteome</keyword>
<sequence>MTGFGYRRRAALCEWRWLPVLVDGGAEKNFREPSTRMHEQALGEWPIKPCRELSRAVKSAGLRMSDLPLCRLP</sequence>
<comment type="caution">
    <text evidence="1">The sequence shown here is derived from an EMBL/GenBank/DDBJ whole genome shotgun (WGS) entry which is preliminary data.</text>
</comment>
<evidence type="ECO:0000313" key="1">
    <source>
        <dbReference type="EMBL" id="SIT49613.1"/>
    </source>
</evidence>
<protein>
    <submittedName>
        <fullName evidence="1">Uncharacterized protein</fullName>
    </submittedName>
</protein>
<name>A0A1N7SQE0_9BURK</name>